<accession>A0A914Y2X3</accession>
<keyword evidence="1" id="KW-1185">Reference proteome</keyword>
<evidence type="ECO:0000313" key="2">
    <source>
        <dbReference type="WBParaSite" id="PSU_v2.g13130.t1"/>
    </source>
</evidence>
<organism evidence="1 2">
    <name type="scientific">Panagrolaimus superbus</name>
    <dbReference type="NCBI Taxonomy" id="310955"/>
    <lineage>
        <taxon>Eukaryota</taxon>
        <taxon>Metazoa</taxon>
        <taxon>Ecdysozoa</taxon>
        <taxon>Nematoda</taxon>
        <taxon>Chromadorea</taxon>
        <taxon>Rhabditida</taxon>
        <taxon>Tylenchina</taxon>
        <taxon>Panagrolaimomorpha</taxon>
        <taxon>Panagrolaimoidea</taxon>
        <taxon>Panagrolaimidae</taxon>
        <taxon>Panagrolaimus</taxon>
    </lineage>
</organism>
<dbReference type="CDD" id="cd00121">
    <property type="entry name" value="MATH"/>
    <property type="match status" value="1"/>
</dbReference>
<evidence type="ECO:0000313" key="1">
    <source>
        <dbReference type="Proteomes" id="UP000887577"/>
    </source>
</evidence>
<dbReference type="InterPro" id="IPR002083">
    <property type="entry name" value="MATH/TRAF_dom"/>
</dbReference>
<protein>
    <submittedName>
        <fullName evidence="2">MATH domain-containing protein</fullName>
    </submittedName>
</protein>
<dbReference type="SUPFAM" id="SSF49599">
    <property type="entry name" value="TRAF domain-like"/>
    <property type="match status" value="1"/>
</dbReference>
<reference evidence="2" key="1">
    <citation type="submission" date="2022-11" db="UniProtKB">
        <authorList>
            <consortium name="WormBaseParasite"/>
        </authorList>
    </citation>
    <scope>IDENTIFICATION</scope>
</reference>
<proteinExistence type="predicted"/>
<dbReference type="WBParaSite" id="PSU_v2.g13130.t1">
    <property type="protein sequence ID" value="PSU_v2.g13130.t1"/>
    <property type="gene ID" value="PSU_v2.g13130"/>
</dbReference>
<dbReference type="AlphaFoldDB" id="A0A914Y2X3"/>
<dbReference type="Proteomes" id="UP000887577">
    <property type="component" value="Unplaced"/>
</dbReference>
<dbReference type="InterPro" id="IPR008974">
    <property type="entry name" value="TRAF-like"/>
</dbReference>
<dbReference type="Gene3D" id="2.60.210.10">
    <property type="entry name" value="Apoptosis, Tumor Necrosis Factor Receptor Associated Protein 2, Chain A"/>
    <property type="match status" value="1"/>
</dbReference>
<name>A0A914Y2X3_9BILA</name>
<sequence length="166" mass="19178">MAGVLPKPMREYPFALEYTVSEDRLKALKNSTENECLNSDKFIAINSSGVKYYLQIYPNGQDKEDHGETWIFLFLELGNEKEVEAKFKFLIKSANWNYEEICFFESENGILKTQIFCAVNELFDSNKKFICAGNLTLKVEGNLKIEKNNSDMEILNNFKTNVLVFL</sequence>